<keyword evidence="3 6" id="KW-1133">Transmembrane helix</keyword>
<feature type="compositionally biased region" description="Low complexity" evidence="5">
    <location>
        <begin position="184"/>
        <end position="199"/>
    </location>
</feature>
<dbReference type="STRING" id="1531966.A0A0A1T5E1"/>
<proteinExistence type="predicted"/>
<dbReference type="PANTHER" id="PTHR15549">
    <property type="entry name" value="PAIRED IMMUNOGLOBULIN-LIKE TYPE 2 RECEPTOR"/>
    <property type="match status" value="1"/>
</dbReference>
<organism evidence="7 8">
    <name type="scientific">[Torrubiella] hemipterigena</name>
    <dbReference type="NCBI Taxonomy" id="1531966"/>
    <lineage>
        <taxon>Eukaryota</taxon>
        <taxon>Fungi</taxon>
        <taxon>Dikarya</taxon>
        <taxon>Ascomycota</taxon>
        <taxon>Pezizomycotina</taxon>
        <taxon>Sordariomycetes</taxon>
        <taxon>Hypocreomycetidae</taxon>
        <taxon>Hypocreales</taxon>
        <taxon>Clavicipitaceae</taxon>
        <taxon>Clavicipitaceae incertae sedis</taxon>
        <taxon>'Torrubiella' clade</taxon>
    </lineage>
</organism>
<sequence>MAAKGIIHYPWDNEPTSVNSNGHRRATWGFNDCVKLQWNSSSDSPFQWLHLECNEGPDGTNPPWDRVWANNSTAPSGNGSSIFCLANSNPTPPLINTCRFVLELGANPEASTTFTAFSPGVSLDVGNRKKAGSTYPIESTSSMSSTSRSSSATATSTNRGSSTVASSATSIPASAQTGSGGSTSPGSSSNSDNSSSGLSTAAKAGIGAGVGVAVLAALAVIAFILWRKRRSTGAPQTPAPIHYNAVENPEKRNYVEAPGHAPAAGYYEPAMDTAYNHENNNTYHNAYGNAYNQPPPKHPQELGSGHDNSVAELPGSGR</sequence>
<evidence type="ECO:0000256" key="2">
    <source>
        <dbReference type="ARBA" id="ARBA00022692"/>
    </source>
</evidence>
<evidence type="ECO:0000313" key="7">
    <source>
        <dbReference type="EMBL" id="CEJ81522.1"/>
    </source>
</evidence>
<evidence type="ECO:0000313" key="8">
    <source>
        <dbReference type="Proteomes" id="UP000039046"/>
    </source>
</evidence>
<feature type="region of interest" description="Disordered" evidence="5">
    <location>
        <begin position="128"/>
        <end position="199"/>
    </location>
</feature>
<keyword evidence="2 6" id="KW-0812">Transmembrane</keyword>
<dbReference type="HOGENOM" id="CLU_874882_0_0_1"/>
<keyword evidence="4 6" id="KW-0472">Membrane</keyword>
<name>A0A0A1T5E1_9HYPO</name>
<feature type="compositionally biased region" description="Low complexity" evidence="5">
    <location>
        <begin position="139"/>
        <end position="163"/>
    </location>
</feature>
<evidence type="ECO:0000256" key="3">
    <source>
        <dbReference type="ARBA" id="ARBA00022989"/>
    </source>
</evidence>
<evidence type="ECO:0000256" key="4">
    <source>
        <dbReference type="ARBA" id="ARBA00023136"/>
    </source>
</evidence>
<comment type="subcellular location">
    <subcellularLocation>
        <location evidence="1">Membrane</location>
        <topology evidence="1">Single-pass membrane protein</topology>
    </subcellularLocation>
</comment>
<feature type="transmembrane region" description="Helical" evidence="6">
    <location>
        <begin position="204"/>
        <end position="226"/>
    </location>
</feature>
<evidence type="ECO:0000256" key="5">
    <source>
        <dbReference type="SAM" id="MobiDB-lite"/>
    </source>
</evidence>
<dbReference type="AlphaFoldDB" id="A0A0A1T5E1"/>
<dbReference type="OrthoDB" id="5152935at2759"/>
<dbReference type="PANTHER" id="PTHR15549:SF33">
    <property type="entry name" value="MEMBRANE PROTEIN WSC4, PUTATIVE (AFU_ORTHOLOGUE AFUA_5G09020)-RELATED"/>
    <property type="match status" value="1"/>
</dbReference>
<feature type="region of interest" description="Disordered" evidence="5">
    <location>
        <begin position="279"/>
        <end position="318"/>
    </location>
</feature>
<evidence type="ECO:0000256" key="1">
    <source>
        <dbReference type="ARBA" id="ARBA00004167"/>
    </source>
</evidence>
<accession>A0A0A1T5E1</accession>
<protein>
    <submittedName>
        <fullName evidence="7">Uncharacterized protein</fullName>
    </submittedName>
</protein>
<dbReference type="GO" id="GO:0071944">
    <property type="term" value="C:cell periphery"/>
    <property type="evidence" value="ECO:0007669"/>
    <property type="project" value="UniProtKB-ARBA"/>
</dbReference>
<keyword evidence="8" id="KW-1185">Reference proteome</keyword>
<dbReference type="EMBL" id="CDHN01000001">
    <property type="protein sequence ID" value="CEJ81522.1"/>
    <property type="molecule type" value="Genomic_DNA"/>
</dbReference>
<reference evidence="7 8" key="1">
    <citation type="journal article" date="2015" name="Genome Announc.">
        <title>Draft Genome Sequence and Gene Annotation of the Entomopathogenic Fungus Verticillium hemipterigenum.</title>
        <authorList>
            <person name="Horn F."/>
            <person name="Habel A."/>
            <person name="Scharf D.H."/>
            <person name="Dworschak J."/>
            <person name="Brakhage A.A."/>
            <person name="Guthke R."/>
            <person name="Hertweck C."/>
            <person name="Linde J."/>
        </authorList>
    </citation>
    <scope>NUCLEOTIDE SEQUENCE [LARGE SCALE GENOMIC DNA]</scope>
</reference>
<dbReference type="InterPro" id="IPR051694">
    <property type="entry name" value="Immunoregulatory_rcpt-like"/>
</dbReference>
<gene>
    <name evidence="7" type="ORF">VHEMI01643</name>
</gene>
<evidence type="ECO:0000256" key="6">
    <source>
        <dbReference type="SAM" id="Phobius"/>
    </source>
</evidence>
<dbReference type="Proteomes" id="UP000039046">
    <property type="component" value="Unassembled WGS sequence"/>
</dbReference>
<dbReference type="GO" id="GO:0016020">
    <property type="term" value="C:membrane"/>
    <property type="evidence" value="ECO:0007669"/>
    <property type="project" value="UniProtKB-SubCell"/>
</dbReference>